<protein>
    <recommendedName>
        <fullName evidence="3">BTB domain-containing protein</fullName>
    </recommendedName>
</protein>
<evidence type="ECO:0000313" key="2">
    <source>
        <dbReference type="Proteomes" id="UP001470230"/>
    </source>
</evidence>
<dbReference type="InterPro" id="IPR025659">
    <property type="entry name" value="Tubby-like_C"/>
</dbReference>
<reference evidence="1 2" key="1">
    <citation type="submission" date="2024-04" db="EMBL/GenBank/DDBJ databases">
        <title>Tritrichomonas musculus Genome.</title>
        <authorList>
            <person name="Alves-Ferreira E."/>
            <person name="Grigg M."/>
            <person name="Lorenzi H."/>
            <person name="Galac M."/>
        </authorList>
    </citation>
    <scope>NUCLEOTIDE SEQUENCE [LARGE SCALE GENOMIC DNA]</scope>
    <source>
        <strain evidence="1 2">EAF2021</strain>
    </source>
</reference>
<sequence>MQLKINQGSNQQHQFVQDSKEIDSFHSKQLFSIFYDDIVFIVDLISLSNASLRFKEMIKPFVHQNDFIKTHHLEIHCNDFTKRNMSNFLNICQNLPNDVQDSEMKEICEIAKMFKANEIYETGLSFVQNHIDPNFTIPDYKYDSIENLMSIEKDKIDILQDSKKKKIFSEDTLINSILTNISNNAKNNENYENNASFIDQYFIKNGLKETKKKKKNSVIYRVQIEKRAFKTPIYKCFLDNQMLYSAAQKRNEIFIKDSNYNNKSKNYIGHIIQKEANRSNRIKIRDIAFNLNYISSADPNHYQIDVSFPANNKVVSWFPKPPKYDMGNENYYRNFHGEYHRRAVRSPKNIALQNDAGHPAFIVRKMGKNLYEFECNHNVDPLIAFSIGLSSVVGPYKDPWSTINGKFY</sequence>
<keyword evidence="2" id="KW-1185">Reference proteome</keyword>
<dbReference type="Proteomes" id="UP001470230">
    <property type="component" value="Unassembled WGS sequence"/>
</dbReference>
<evidence type="ECO:0008006" key="3">
    <source>
        <dbReference type="Google" id="ProtNLM"/>
    </source>
</evidence>
<organism evidence="1 2">
    <name type="scientific">Tritrichomonas musculus</name>
    <dbReference type="NCBI Taxonomy" id="1915356"/>
    <lineage>
        <taxon>Eukaryota</taxon>
        <taxon>Metamonada</taxon>
        <taxon>Parabasalia</taxon>
        <taxon>Tritrichomonadida</taxon>
        <taxon>Tritrichomonadidae</taxon>
        <taxon>Tritrichomonas</taxon>
    </lineage>
</organism>
<accession>A0ABR2H9B5</accession>
<proteinExistence type="predicted"/>
<gene>
    <name evidence="1" type="ORF">M9Y10_026113</name>
</gene>
<name>A0ABR2H9B5_9EUKA</name>
<dbReference type="EMBL" id="JAPFFF010000038">
    <property type="protein sequence ID" value="KAK8842521.1"/>
    <property type="molecule type" value="Genomic_DNA"/>
</dbReference>
<comment type="caution">
    <text evidence="1">The sequence shown here is derived from an EMBL/GenBank/DDBJ whole genome shotgun (WGS) entry which is preliminary data.</text>
</comment>
<dbReference type="SUPFAM" id="SSF54518">
    <property type="entry name" value="Tubby C-terminal domain-like"/>
    <property type="match status" value="1"/>
</dbReference>
<evidence type="ECO:0000313" key="1">
    <source>
        <dbReference type="EMBL" id="KAK8842521.1"/>
    </source>
</evidence>